<sequence length="514" mass="56007">MARWAAARPDLVVAVPLLVVIVLVQAVNIGNFPTVSDDEGTYLAQAWAVQHEGALAHYSYWYDHPPLGWLQIAALSWIPALFDHGMNVVMQARVIMVPVTAASAALVYVVARRMDLPRWAAALAMVVFGLSPLSVTMQREIYLDNFAVPWMLAAFAFALSQRKHLWHHIAAGVCAGVSVLSKETMVITLPALVLAVWRGSDRSTRIFSMVGFAMSFLLLSFQYLLYAVLKGELFPGPDHNSLIGALQFQLGRGGSSGWLLQTGSVTNMTLHWWVVRDPVILAVGVAATLVALFVKRVREVAIASLLLVAVALRPGGYLPAMYVLQALPFFALCAAGVADATARQFLGGRVSRWLPQSRNVLAFGAVILAGLVAPHWEAGDETADTAYSNQEYSQASAWIKANVADRPHVRIVSDDAMWPDLVDQGFRPGLGAIWFYKVDLDPAVTRTLPHGWKDIDYVVSSSIIREDPNGLPTVRAAMQHSVVVARFGTGTQEIDILRVDKTGHTFHQQAGGGQ</sequence>
<proteinExistence type="predicted"/>
<gene>
    <name evidence="10" type="ORF">DN069_12080</name>
</gene>
<evidence type="ECO:0000313" key="10">
    <source>
        <dbReference type="EMBL" id="RAG85418.1"/>
    </source>
</evidence>
<evidence type="ECO:0000256" key="8">
    <source>
        <dbReference type="SAM" id="Phobius"/>
    </source>
</evidence>
<dbReference type="GO" id="GO:0006493">
    <property type="term" value="P:protein O-linked glycosylation"/>
    <property type="evidence" value="ECO:0007669"/>
    <property type="project" value="InterPro"/>
</dbReference>
<feature type="transmembrane region" description="Helical" evidence="8">
    <location>
        <begin position="117"/>
        <end position="135"/>
    </location>
</feature>
<dbReference type="PANTHER" id="PTHR33908:SF11">
    <property type="entry name" value="MEMBRANE PROTEIN"/>
    <property type="match status" value="1"/>
</dbReference>
<organism evidence="10 11">
    <name type="scientific">Streptacidiphilus pinicola</name>
    <dbReference type="NCBI Taxonomy" id="2219663"/>
    <lineage>
        <taxon>Bacteria</taxon>
        <taxon>Bacillati</taxon>
        <taxon>Actinomycetota</taxon>
        <taxon>Actinomycetes</taxon>
        <taxon>Kitasatosporales</taxon>
        <taxon>Streptomycetaceae</taxon>
        <taxon>Streptacidiphilus</taxon>
    </lineage>
</organism>
<keyword evidence="3" id="KW-0328">Glycosyltransferase</keyword>
<keyword evidence="7 8" id="KW-0472">Membrane</keyword>
<feature type="transmembrane region" description="Helical" evidence="8">
    <location>
        <begin position="206"/>
        <end position="229"/>
    </location>
</feature>
<keyword evidence="4" id="KW-0808">Transferase</keyword>
<keyword evidence="6 8" id="KW-1133">Transmembrane helix</keyword>
<dbReference type="AlphaFoldDB" id="A0A2X0JCT7"/>
<evidence type="ECO:0000256" key="1">
    <source>
        <dbReference type="ARBA" id="ARBA00004651"/>
    </source>
</evidence>
<accession>A0A2X0JCT7</accession>
<evidence type="ECO:0000256" key="6">
    <source>
        <dbReference type="ARBA" id="ARBA00022989"/>
    </source>
</evidence>
<dbReference type="GO" id="GO:0009103">
    <property type="term" value="P:lipopolysaccharide biosynthetic process"/>
    <property type="evidence" value="ECO:0007669"/>
    <property type="project" value="UniProtKB-ARBA"/>
</dbReference>
<feature type="transmembrane region" description="Helical" evidence="8">
    <location>
        <begin position="300"/>
        <end position="320"/>
    </location>
</feature>
<dbReference type="InterPro" id="IPR003342">
    <property type="entry name" value="ArnT-like_N"/>
</dbReference>
<reference evidence="10 11" key="1">
    <citation type="submission" date="2018-06" db="EMBL/GenBank/DDBJ databases">
        <title>Streptacidiphilus pinicola sp. nov., isolated from pine grove soil.</title>
        <authorList>
            <person name="Roh S.G."/>
            <person name="Park S."/>
            <person name="Kim M.-K."/>
            <person name="Yun B.-R."/>
            <person name="Park J."/>
            <person name="Kim M.J."/>
            <person name="Kim Y.S."/>
            <person name="Kim S.B."/>
        </authorList>
    </citation>
    <scope>NUCLEOTIDE SEQUENCE [LARGE SCALE GENOMIC DNA]</scope>
    <source>
        <strain evidence="10 11">MMS16-CNU450</strain>
    </source>
</reference>
<dbReference type="InterPro" id="IPR050297">
    <property type="entry name" value="LipidA_mod_glycosyltrf_83"/>
</dbReference>
<evidence type="ECO:0000256" key="5">
    <source>
        <dbReference type="ARBA" id="ARBA00022692"/>
    </source>
</evidence>
<comment type="caution">
    <text evidence="10">The sequence shown here is derived from an EMBL/GenBank/DDBJ whole genome shotgun (WGS) entry which is preliminary data.</text>
</comment>
<evidence type="ECO:0000256" key="4">
    <source>
        <dbReference type="ARBA" id="ARBA00022679"/>
    </source>
</evidence>
<protein>
    <recommendedName>
        <fullName evidence="9">ArnT-like N-terminal domain-containing protein</fullName>
    </recommendedName>
</protein>
<keyword evidence="2" id="KW-1003">Cell membrane</keyword>
<feature type="domain" description="ArnT-like N-terminal" evidence="9">
    <location>
        <begin position="89"/>
        <end position="198"/>
    </location>
</feature>
<keyword evidence="11" id="KW-1185">Reference proteome</keyword>
<dbReference type="PANTHER" id="PTHR33908">
    <property type="entry name" value="MANNOSYLTRANSFERASE YKCB-RELATED"/>
    <property type="match status" value="1"/>
</dbReference>
<evidence type="ECO:0000256" key="3">
    <source>
        <dbReference type="ARBA" id="ARBA00022676"/>
    </source>
</evidence>
<comment type="subcellular location">
    <subcellularLocation>
        <location evidence="1">Cell membrane</location>
        <topology evidence="1">Multi-pass membrane protein</topology>
    </subcellularLocation>
</comment>
<evidence type="ECO:0000256" key="2">
    <source>
        <dbReference type="ARBA" id="ARBA00022475"/>
    </source>
</evidence>
<dbReference type="GO" id="GO:0000030">
    <property type="term" value="F:mannosyltransferase activity"/>
    <property type="evidence" value="ECO:0007669"/>
    <property type="project" value="InterPro"/>
</dbReference>
<feature type="transmembrane region" description="Helical" evidence="8">
    <location>
        <begin position="270"/>
        <end position="293"/>
    </location>
</feature>
<feature type="transmembrane region" description="Helical" evidence="8">
    <location>
        <begin position="94"/>
        <end position="111"/>
    </location>
</feature>
<feature type="transmembrane region" description="Helical" evidence="8">
    <location>
        <begin position="142"/>
        <end position="159"/>
    </location>
</feature>
<dbReference type="EMBL" id="QKYN01000042">
    <property type="protein sequence ID" value="RAG85418.1"/>
    <property type="molecule type" value="Genomic_DNA"/>
</dbReference>
<evidence type="ECO:0000256" key="7">
    <source>
        <dbReference type="ARBA" id="ARBA00023136"/>
    </source>
</evidence>
<dbReference type="Pfam" id="PF02366">
    <property type="entry name" value="PMT"/>
    <property type="match status" value="1"/>
</dbReference>
<dbReference type="OrthoDB" id="3207667at2"/>
<evidence type="ECO:0000259" key="9">
    <source>
        <dbReference type="Pfam" id="PF02366"/>
    </source>
</evidence>
<evidence type="ECO:0000313" key="11">
    <source>
        <dbReference type="Proteomes" id="UP000248889"/>
    </source>
</evidence>
<dbReference type="GO" id="GO:0005886">
    <property type="term" value="C:plasma membrane"/>
    <property type="evidence" value="ECO:0007669"/>
    <property type="project" value="UniProtKB-SubCell"/>
</dbReference>
<dbReference type="Proteomes" id="UP000248889">
    <property type="component" value="Unassembled WGS sequence"/>
</dbReference>
<keyword evidence="5 8" id="KW-0812">Transmembrane</keyword>
<dbReference type="GO" id="GO:0016763">
    <property type="term" value="F:pentosyltransferase activity"/>
    <property type="evidence" value="ECO:0007669"/>
    <property type="project" value="TreeGrafter"/>
</dbReference>
<name>A0A2X0JCT7_9ACTN</name>